<dbReference type="Proteomes" id="UP000239047">
    <property type="component" value="Unassembled WGS sequence"/>
</dbReference>
<keyword evidence="6" id="KW-1185">Reference proteome</keyword>
<keyword evidence="1" id="KW-0813">Transport</keyword>
<sequence>MNVIECRELKKNFGKKQAVNGLSFSIQENTITGVIGRNGAGKSTLLKLLAGYLKKTSGELNVFNENPFNSLLVSANSILIDDSIVFPSSLTLEEILQQHGRFYKKWDQTLAERLFTYFNLRPKQLHNSLSKGQLNTFNAITGIASRCALTIFDEPTTGMDSSVRKDFYRALLKDYLAYPRTILLSSHHLDEIEELIEDVLLIHQGEKHLHMPTAELREYAIGVRGQEEAVVQWIQGKNLIHRKEISKGSVYAVVQANFTEAEKAEALKNKLIFSPVSASDLCIYLTQQEKGGIDDVFK</sequence>
<keyword evidence="2" id="KW-0547">Nucleotide-binding</keyword>
<organism evidence="5 6">
    <name type="scientific">Jeotgalibacillus proteolyticus</name>
    <dbReference type="NCBI Taxonomy" id="2082395"/>
    <lineage>
        <taxon>Bacteria</taxon>
        <taxon>Bacillati</taxon>
        <taxon>Bacillota</taxon>
        <taxon>Bacilli</taxon>
        <taxon>Bacillales</taxon>
        <taxon>Caryophanaceae</taxon>
        <taxon>Jeotgalibacillus</taxon>
    </lineage>
</organism>
<dbReference type="GO" id="GO:0016887">
    <property type="term" value="F:ATP hydrolysis activity"/>
    <property type="evidence" value="ECO:0007669"/>
    <property type="project" value="InterPro"/>
</dbReference>
<evidence type="ECO:0000256" key="2">
    <source>
        <dbReference type="ARBA" id="ARBA00022741"/>
    </source>
</evidence>
<dbReference type="PANTHER" id="PTHR42939:SF1">
    <property type="entry name" value="ABC TRANSPORTER ATP-BINDING PROTEIN ALBC-RELATED"/>
    <property type="match status" value="1"/>
</dbReference>
<dbReference type="CDD" id="cd03230">
    <property type="entry name" value="ABC_DR_subfamily_A"/>
    <property type="match status" value="1"/>
</dbReference>
<reference evidence="5 6" key="1">
    <citation type="submission" date="2018-02" db="EMBL/GenBank/DDBJ databases">
        <title>Jeotgalibacillus proteolyticum sp. nov. a protease producing bacterium isolated from ocean sediments of Laizhou Bay.</title>
        <authorList>
            <person name="Li Y."/>
        </authorList>
    </citation>
    <scope>NUCLEOTIDE SEQUENCE [LARGE SCALE GENOMIC DNA]</scope>
    <source>
        <strain evidence="5 6">22-7</strain>
    </source>
</reference>
<gene>
    <name evidence="5" type="ORF">C4B60_07610</name>
</gene>
<accession>A0A2S5GC92</accession>
<dbReference type="Pfam" id="PF00005">
    <property type="entry name" value="ABC_tran"/>
    <property type="match status" value="1"/>
</dbReference>
<dbReference type="InterPro" id="IPR003439">
    <property type="entry name" value="ABC_transporter-like_ATP-bd"/>
</dbReference>
<dbReference type="PANTHER" id="PTHR42939">
    <property type="entry name" value="ABC TRANSPORTER ATP-BINDING PROTEIN ALBC-RELATED"/>
    <property type="match status" value="1"/>
</dbReference>
<evidence type="ECO:0000256" key="3">
    <source>
        <dbReference type="ARBA" id="ARBA00022840"/>
    </source>
</evidence>
<proteinExistence type="predicted"/>
<feature type="domain" description="ABC transporter" evidence="4">
    <location>
        <begin position="4"/>
        <end position="229"/>
    </location>
</feature>
<name>A0A2S5GC92_9BACL</name>
<dbReference type="PROSITE" id="PS50893">
    <property type="entry name" value="ABC_TRANSPORTER_2"/>
    <property type="match status" value="1"/>
</dbReference>
<dbReference type="GO" id="GO:0005524">
    <property type="term" value="F:ATP binding"/>
    <property type="evidence" value="ECO:0007669"/>
    <property type="project" value="UniProtKB-KW"/>
</dbReference>
<dbReference type="SMART" id="SM00382">
    <property type="entry name" value="AAA"/>
    <property type="match status" value="1"/>
</dbReference>
<protein>
    <submittedName>
        <fullName evidence="5">ABC transporter</fullName>
    </submittedName>
</protein>
<dbReference type="SUPFAM" id="SSF52540">
    <property type="entry name" value="P-loop containing nucleoside triphosphate hydrolases"/>
    <property type="match status" value="1"/>
</dbReference>
<dbReference type="InterPro" id="IPR027417">
    <property type="entry name" value="P-loop_NTPase"/>
</dbReference>
<keyword evidence="3" id="KW-0067">ATP-binding</keyword>
<dbReference type="RefSeq" id="WP_104057407.1">
    <property type="nucleotide sequence ID" value="NZ_PREZ01000003.1"/>
</dbReference>
<evidence type="ECO:0000259" key="4">
    <source>
        <dbReference type="PROSITE" id="PS50893"/>
    </source>
</evidence>
<dbReference type="Gene3D" id="3.40.50.300">
    <property type="entry name" value="P-loop containing nucleotide triphosphate hydrolases"/>
    <property type="match status" value="1"/>
</dbReference>
<evidence type="ECO:0000313" key="6">
    <source>
        <dbReference type="Proteomes" id="UP000239047"/>
    </source>
</evidence>
<dbReference type="InterPro" id="IPR051782">
    <property type="entry name" value="ABC_Transporter_VariousFunc"/>
</dbReference>
<comment type="caution">
    <text evidence="5">The sequence shown here is derived from an EMBL/GenBank/DDBJ whole genome shotgun (WGS) entry which is preliminary data.</text>
</comment>
<dbReference type="AlphaFoldDB" id="A0A2S5GC92"/>
<evidence type="ECO:0000313" key="5">
    <source>
        <dbReference type="EMBL" id="PPA70657.1"/>
    </source>
</evidence>
<dbReference type="InterPro" id="IPR003593">
    <property type="entry name" value="AAA+_ATPase"/>
</dbReference>
<evidence type="ECO:0000256" key="1">
    <source>
        <dbReference type="ARBA" id="ARBA00022448"/>
    </source>
</evidence>
<dbReference type="OrthoDB" id="9804819at2"/>
<dbReference type="EMBL" id="PREZ01000003">
    <property type="protein sequence ID" value="PPA70657.1"/>
    <property type="molecule type" value="Genomic_DNA"/>
</dbReference>